<organism evidence="1">
    <name type="scientific">marine sediment metagenome</name>
    <dbReference type="NCBI Taxonomy" id="412755"/>
    <lineage>
        <taxon>unclassified sequences</taxon>
        <taxon>metagenomes</taxon>
        <taxon>ecological metagenomes</taxon>
    </lineage>
</organism>
<dbReference type="AlphaFoldDB" id="A0A0F9DKR6"/>
<dbReference type="EMBL" id="LAZR01028540">
    <property type="protein sequence ID" value="KKL62278.1"/>
    <property type="molecule type" value="Genomic_DNA"/>
</dbReference>
<name>A0A0F9DKR6_9ZZZZ</name>
<protein>
    <submittedName>
        <fullName evidence="1">Uncharacterized protein</fullName>
    </submittedName>
</protein>
<accession>A0A0F9DKR6</accession>
<sequence>MAIEVTRICDNCGEKHKQIIDVDLYLDGEDFVCPVAFICSDCILREAQADKLDYLQSEQNDGRGVSCVESIIFQIRKNDIDCAKRVYQSEGDKIREYPEIQKWLLDHFGCRTHLKKNCDNWLCEKLSQ</sequence>
<proteinExistence type="predicted"/>
<gene>
    <name evidence="1" type="ORF">LCGC14_2186770</name>
</gene>
<evidence type="ECO:0000313" key="1">
    <source>
        <dbReference type="EMBL" id="KKL62278.1"/>
    </source>
</evidence>
<reference evidence="1" key="1">
    <citation type="journal article" date="2015" name="Nature">
        <title>Complex archaea that bridge the gap between prokaryotes and eukaryotes.</title>
        <authorList>
            <person name="Spang A."/>
            <person name="Saw J.H."/>
            <person name="Jorgensen S.L."/>
            <person name="Zaremba-Niedzwiedzka K."/>
            <person name="Martijn J."/>
            <person name="Lind A.E."/>
            <person name="van Eijk R."/>
            <person name="Schleper C."/>
            <person name="Guy L."/>
            <person name="Ettema T.J."/>
        </authorList>
    </citation>
    <scope>NUCLEOTIDE SEQUENCE</scope>
</reference>
<feature type="non-terminal residue" evidence="1">
    <location>
        <position position="128"/>
    </location>
</feature>
<comment type="caution">
    <text evidence="1">The sequence shown here is derived from an EMBL/GenBank/DDBJ whole genome shotgun (WGS) entry which is preliminary data.</text>
</comment>